<evidence type="ECO:0000256" key="1">
    <source>
        <dbReference type="ARBA" id="ARBA00007074"/>
    </source>
</evidence>
<comment type="similarity">
    <text evidence="1">Belongs to the peptidase C40 family.</text>
</comment>
<keyword evidence="6" id="KW-0788">Thiol protease</keyword>
<evidence type="ECO:0000256" key="2">
    <source>
        <dbReference type="ARBA" id="ARBA00007534"/>
    </source>
</evidence>
<dbReference type="Proteomes" id="UP001499863">
    <property type="component" value="Unassembled WGS sequence"/>
</dbReference>
<evidence type="ECO:0000256" key="8">
    <source>
        <dbReference type="SAM" id="SignalP"/>
    </source>
</evidence>
<dbReference type="InterPro" id="IPR029058">
    <property type="entry name" value="AB_hydrolase_fold"/>
</dbReference>
<feature type="signal peptide" evidence="8">
    <location>
        <begin position="1"/>
        <end position="33"/>
    </location>
</feature>
<dbReference type="SUPFAM" id="SSF53474">
    <property type="entry name" value="alpha/beta-Hydrolases"/>
    <property type="match status" value="1"/>
</dbReference>
<dbReference type="EMBL" id="BAAAKJ010000099">
    <property type="protein sequence ID" value="GAA1390610.1"/>
    <property type="molecule type" value="Genomic_DNA"/>
</dbReference>
<feature type="domain" description="NlpC/P60" evidence="9">
    <location>
        <begin position="307"/>
        <end position="462"/>
    </location>
</feature>
<dbReference type="RefSeq" id="WP_344331502.1">
    <property type="nucleotide sequence ID" value="NZ_BAAAKJ010000099.1"/>
</dbReference>
<dbReference type="PROSITE" id="PS51935">
    <property type="entry name" value="NLPC_P60"/>
    <property type="match status" value="1"/>
</dbReference>
<keyword evidence="3" id="KW-0719">Serine esterase</keyword>
<protein>
    <recommendedName>
        <fullName evidence="9">NlpC/P60 domain-containing protein</fullName>
    </recommendedName>
</protein>
<keyword evidence="7" id="KW-1015">Disulfide bond</keyword>
<keyword evidence="8" id="KW-0732">Signal</keyword>
<organism evidence="10 11">
    <name type="scientific">Kitasatospora putterlickiae</name>
    <dbReference type="NCBI Taxonomy" id="221725"/>
    <lineage>
        <taxon>Bacteria</taxon>
        <taxon>Bacillati</taxon>
        <taxon>Actinomycetota</taxon>
        <taxon>Actinomycetes</taxon>
        <taxon>Kitasatosporales</taxon>
        <taxon>Streptomycetaceae</taxon>
        <taxon>Kitasatospora</taxon>
    </lineage>
</organism>
<gene>
    <name evidence="10" type="ORF">GCM10009639_19540</name>
</gene>
<dbReference type="Gene3D" id="3.40.50.1820">
    <property type="entry name" value="alpha/beta hydrolase"/>
    <property type="match status" value="1"/>
</dbReference>
<dbReference type="PANTHER" id="PTHR33630">
    <property type="entry name" value="CUTINASE RV1984C-RELATED-RELATED"/>
    <property type="match status" value="1"/>
</dbReference>
<name>A0ABN1XUP3_9ACTN</name>
<keyword evidence="11" id="KW-1185">Reference proteome</keyword>
<dbReference type="PANTHER" id="PTHR33630:SF9">
    <property type="entry name" value="CUTINASE 4"/>
    <property type="match status" value="1"/>
</dbReference>
<evidence type="ECO:0000313" key="10">
    <source>
        <dbReference type="EMBL" id="GAA1390610.1"/>
    </source>
</evidence>
<keyword evidence="5" id="KW-0378">Hydrolase</keyword>
<proteinExistence type="inferred from homology"/>
<dbReference type="Pfam" id="PF00877">
    <property type="entry name" value="NLPC_P60"/>
    <property type="match status" value="1"/>
</dbReference>
<evidence type="ECO:0000256" key="3">
    <source>
        <dbReference type="ARBA" id="ARBA00022487"/>
    </source>
</evidence>
<dbReference type="InterPro" id="IPR000675">
    <property type="entry name" value="Cutinase/axe"/>
</dbReference>
<accession>A0ABN1XUP3</accession>
<evidence type="ECO:0000256" key="6">
    <source>
        <dbReference type="ARBA" id="ARBA00022807"/>
    </source>
</evidence>
<evidence type="ECO:0000256" key="7">
    <source>
        <dbReference type="ARBA" id="ARBA00023157"/>
    </source>
</evidence>
<dbReference type="InterPro" id="IPR000064">
    <property type="entry name" value="NLP_P60_dom"/>
</dbReference>
<evidence type="ECO:0000256" key="4">
    <source>
        <dbReference type="ARBA" id="ARBA00022670"/>
    </source>
</evidence>
<dbReference type="SUPFAM" id="SSF54001">
    <property type="entry name" value="Cysteine proteinases"/>
    <property type="match status" value="1"/>
</dbReference>
<comment type="caution">
    <text evidence="10">The sequence shown here is derived from an EMBL/GenBank/DDBJ whole genome shotgun (WGS) entry which is preliminary data.</text>
</comment>
<dbReference type="SMART" id="SM01110">
    <property type="entry name" value="Cutinase"/>
    <property type="match status" value="1"/>
</dbReference>
<comment type="similarity">
    <text evidence="2">Belongs to the cutinase family.</text>
</comment>
<dbReference type="Gene3D" id="3.90.1720.10">
    <property type="entry name" value="endopeptidase domain like (from Nostoc punctiforme)"/>
    <property type="match status" value="1"/>
</dbReference>
<feature type="chain" id="PRO_5047041147" description="NlpC/P60 domain-containing protein" evidence="8">
    <location>
        <begin position="34"/>
        <end position="822"/>
    </location>
</feature>
<evidence type="ECO:0000256" key="5">
    <source>
        <dbReference type="ARBA" id="ARBA00022801"/>
    </source>
</evidence>
<evidence type="ECO:0000259" key="9">
    <source>
        <dbReference type="PROSITE" id="PS51935"/>
    </source>
</evidence>
<keyword evidence="4" id="KW-0645">Protease</keyword>
<evidence type="ECO:0000313" key="11">
    <source>
        <dbReference type="Proteomes" id="UP001499863"/>
    </source>
</evidence>
<reference evidence="10 11" key="1">
    <citation type="journal article" date="2019" name="Int. J. Syst. Evol. Microbiol.">
        <title>The Global Catalogue of Microorganisms (GCM) 10K type strain sequencing project: providing services to taxonomists for standard genome sequencing and annotation.</title>
        <authorList>
            <consortium name="The Broad Institute Genomics Platform"/>
            <consortium name="The Broad Institute Genome Sequencing Center for Infectious Disease"/>
            <person name="Wu L."/>
            <person name="Ma J."/>
        </authorList>
    </citation>
    <scope>NUCLEOTIDE SEQUENCE [LARGE SCALE GENOMIC DNA]</scope>
    <source>
        <strain evidence="10 11">JCM 12393</strain>
    </source>
</reference>
<sequence>MSVSRLLGRLARLCAAVVVLALLPLGAAPAAHAVDFYPVDAQPWAKGLPLFCNTNFVIGVRGSGENSPESPAYPGLDHMGDRAGAYLRQAQIAGLDTSSTDFYPLPYEAAAFNFDNLTSWTGDSRWVKSRNTGVIQLVQVVQEMASRCPDTRIGLMGYSQGANVVHNAIDLLTPAERARIGAVLLIADPHSPAGTTSYTVRTGYRTGTTDKESQGGVLGPRLLPADIAGRSLDFCIIGDLTCDPMGSASLELGAEIHTSYQACCGQTDYRVSLGSWFARQMRGISGPPPAPTWNPGRHCGLTVVPPNDAAGRAVEWACREVSLNTWYTWGGGHGPTPGPTYGFVDTSDPERSKNDPYRRGFDCSGFVRYAWAKAVGYDLMGQRTAAQESQLPATQRFTAAQGTAPLLPGDLVFWGSPISHVAIYLGDGKIVEARESDTHLMVSQFAGHDNYAGAVRLAHSGTGGGSATHSTWGDSVNVRASASLTDPVVTTLSGPSAINVQCQKHAETVTAEGYSNDAWAYLPDLGGWISNIYVQGAAWLDGVPACDGSSGGSGRFQTWATGVNVRPLPSRAGTPVATFSAPMSVAVQCQKHAETVSAEGYTNDAWAYLPDYRGWVSNIYVQGPDWLPGVPACDGNTGSGNGRFSTWGSGVNTRQRPTVSAPLGPVFAGPTQVTISCQQHAETVTAEGVTNDAWSYLPDHQAWISNIFLQGPAWLDGVPPCGGNGTSTGNSGFTMWGSGVQVRQDASTSTAAVHTFAGPATVRVLCQDRGQSVTAEGVTNSAWSYLPDYGGWISNIFLQGPAWLDNVPACASRRPGDPPNVV</sequence>
<dbReference type="Pfam" id="PF01083">
    <property type="entry name" value="Cutinase"/>
    <property type="match status" value="1"/>
</dbReference>
<dbReference type="InterPro" id="IPR038765">
    <property type="entry name" value="Papain-like_cys_pep_sf"/>
</dbReference>